<feature type="domain" description="Thioesterase" evidence="3">
    <location>
        <begin position="98"/>
        <end position="171"/>
    </location>
</feature>
<evidence type="ECO:0000259" key="3">
    <source>
        <dbReference type="Pfam" id="PF03061"/>
    </source>
</evidence>
<dbReference type="PANTHER" id="PTHR21660:SF12">
    <property type="entry name" value="OS07G0462700 PROTEIN"/>
    <property type="match status" value="1"/>
</dbReference>
<dbReference type="Pfam" id="PF03061">
    <property type="entry name" value="4HBT"/>
    <property type="match status" value="1"/>
</dbReference>
<dbReference type="InterPro" id="IPR039298">
    <property type="entry name" value="ACOT13"/>
</dbReference>
<dbReference type="SUPFAM" id="SSF54637">
    <property type="entry name" value="Thioesterase/thiol ester dehydrase-isomerase"/>
    <property type="match status" value="1"/>
</dbReference>
<evidence type="ECO:0000313" key="5">
    <source>
        <dbReference type="Proteomes" id="UP000516314"/>
    </source>
</evidence>
<dbReference type="Gene3D" id="3.10.129.10">
    <property type="entry name" value="Hotdog Thioesterase"/>
    <property type="match status" value="1"/>
</dbReference>
<dbReference type="CDD" id="cd03443">
    <property type="entry name" value="PaaI_thioesterase"/>
    <property type="match status" value="1"/>
</dbReference>
<name>A0A7G2EWN0_ARATH</name>
<accession>A0A7G2EWN0</accession>
<proteinExistence type="inferred from homology"/>
<sequence>MNWAKFRETGSPEDTDMSSTPISSDTTAVSKVIDPNYVLMVADFFKAISPDESCNDFTSFDSFSVLFQNNTRALSIARGRVSCSVTVTPGISNFFKGLHGGAVASIAERVAMACVKTVVSEDKHLFIGELSMSYLSSAPISSELLVEGTVVRTGRNLSVVTVEFKIKETMKIHEWMPFVLESIDLWKSIREPGLGLRRILLRKRPHHVSRCFHQGHQDASGAVEDRYSARFYLAGVVARRSDSNVDYEKLAEIFFFFWFKEKLKSVKESSPIGSCTEYHSCMRHGTNEGAFRNTCFEKRHHHGTRQWNL</sequence>
<gene>
    <name evidence="4" type="ORF">AT9943_LOCUS14189</name>
</gene>
<feature type="region of interest" description="Disordered" evidence="2">
    <location>
        <begin position="1"/>
        <end position="23"/>
    </location>
</feature>
<dbReference type="Proteomes" id="UP000516314">
    <property type="component" value="Chromosome 3"/>
</dbReference>
<organism evidence="4 5">
    <name type="scientific">Arabidopsis thaliana</name>
    <name type="common">Mouse-ear cress</name>
    <dbReference type="NCBI Taxonomy" id="3702"/>
    <lineage>
        <taxon>Eukaryota</taxon>
        <taxon>Viridiplantae</taxon>
        <taxon>Streptophyta</taxon>
        <taxon>Embryophyta</taxon>
        <taxon>Tracheophyta</taxon>
        <taxon>Spermatophyta</taxon>
        <taxon>Magnoliopsida</taxon>
        <taxon>eudicotyledons</taxon>
        <taxon>Gunneridae</taxon>
        <taxon>Pentapetalae</taxon>
        <taxon>rosids</taxon>
        <taxon>malvids</taxon>
        <taxon>Brassicales</taxon>
        <taxon>Brassicaceae</taxon>
        <taxon>Camelineae</taxon>
        <taxon>Arabidopsis</taxon>
    </lineage>
</organism>
<dbReference type="GO" id="GO:0047617">
    <property type="term" value="F:fatty acyl-CoA hydrolase activity"/>
    <property type="evidence" value="ECO:0007669"/>
    <property type="project" value="InterPro"/>
</dbReference>
<comment type="similarity">
    <text evidence="1">Belongs to the thioesterase PaaI family.</text>
</comment>
<dbReference type="InterPro" id="IPR029069">
    <property type="entry name" value="HotDog_dom_sf"/>
</dbReference>
<reference evidence="4 5" key="1">
    <citation type="submission" date="2020-09" db="EMBL/GenBank/DDBJ databases">
        <authorList>
            <person name="Ashkenazy H."/>
        </authorList>
    </citation>
    <scope>NUCLEOTIDE SEQUENCE [LARGE SCALE GENOMIC DNA]</scope>
    <source>
        <strain evidence="5">cv. Cdm-0</strain>
    </source>
</reference>
<dbReference type="InterPro" id="IPR006683">
    <property type="entry name" value="Thioestr_dom"/>
</dbReference>
<protein>
    <submittedName>
        <fullName evidence="4">(thale cress) hypothetical protein</fullName>
    </submittedName>
</protein>
<dbReference type="PANTHER" id="PTHR21660">
    <property type="entry name" value="THIOESTERASE SUPERFAMILY MEMBER-RELATED"/>
    <property type="match status" value="1"/>
</dbReference>
<evidence type="ECO:0000256" key="1">
    <source>
        <dbReference type="ARBA" id="ARBA00008324"/>
    </source>
</evidence>
<feature type="compositionally biased region" description="Basic and acidic residues" evidence="2">
    <location>
        <begin position="1"/>
        <end position="10"/>
    </location>
</feature>
<dbReference type="AlphaFoldDB" id="A0A7G2EWN0"/>
<evidence type="ECO:0000256" key="2">
    <source>
        <dbReference type="SAM" id="MobiDB-lite"/>
    </source>
</evidence>
<evidence type="ECO:0000313" key="4">
    <source>
        <dbReference type="EMBL" id="CAD5326423.1"/>
    </source>
</evidence>
<dbReference type="EMBL" id="LR881468">
    <property type="protein sequence ID" value="CAD5326423.1"/>
    <property type="molecule type" value="Genomic_DNA"/>
</dbReference>